<sequence>MQTGKFTGFEVRIEEPGIAWIEFNEPAKLNGMSVGKKRDLIEVLTQAQMDNAIRVIVFIGTGRGFCAGDDLQAYSAPNSNPDALMPPIPPGHDNAIGTYNGLRQVSQALNVAIRNLDKITIAAINGVAIQTGLSLALACDFKIAAKSARLGSATLRFGLLPDEGGQYLLLQHLGLTTTLDFILRKRIVEADTALSMGLVNEVVADADLRDHVQALATELANGPQVSMRLLKRSIYQATELTFAQSLDEIAAKTAITDHHPDAREGVSAFREKRTPAFNAWLRKDQ</sequence>
<dbReference type="AlphaFoldDB" id="A0A973A9D3"/>
<dbReference type="InterPro" id="IPR001753">
    <property type="entry name" value="Enoyl-CoA_hydra/iso"/>
</dbReference>
<dbReference type="Pfam" id="PF00378">
    <property type="entry name" value="ECH_1"/>
    <property type="match status" value="2"/>
</dbReference>
<evidence type="ECO:0000313" key="1">
    <source>
        <dbReference type="EMBL" id="NQV65668.1"/>
    </source>
</evidence>
<dbReference type="Gene3D" id="3.90.226.10">
    <property type="entry name" value="2-enoyl-CoA Hydratase, Chain A, domain 1"/>
    <property type="match status" value="1"/>
</dbReference>
<evidence type="ECO:0000313" key="2">
    <source>
        <dbReference type="Proteomes" id="UP000754644"/>
    </source>
</evidence>
<dbReference type="PANTHER" id="PTHR43459:SF1">
    <property type="entry name" value="EG:BACN32G11.4 PROTEIN"/>
    <property type="match status" value="1"/>
</dbReference>
<dbReference type="EMBL" id="JABMOJ010000368">
    <property type="protein sequence ID" value="NQV65668.1"/>
    <property type="molecule type" value="Genomic_DNA"/>
</dbReference>
<protein>
    <submittedName>
        <fullName evidence="1">Enoyl-CoA hydratase/isomerase family protein</fullName>
    </submittedName>
</protein>
<dbReference type="CDD" id="cd06558">
    <property type="entry name" value="crotonase-like"/>
    <property type="match status" value="1"/>
</dbReference>
<dbReference type="SUPFAM" id="SSF52096">
    <property type="entry name" value="ClpP/crotonase"/>
    <property type="match status" value="1"/>
</dbReference>
<dbReference type="PANTHER" id="PTHR43459">
    <property type="entry name" value="ENOYL-COA HYDRATASE"/>
    <property type="match status" value="1"/>
</dbReference>
<name>A0A973A9D3_9GAMM</name>
<gene>
    <name evidence="1" type="ORF">HQ497_09920</name>
</gene>
<organism evidence="1 2">
    <name type="scientific">SAR86 cluster bacterium</name>
    <dbReference type="NCBI Taxonomy" id="2030880"/>
    <lineage>
        <taxon>Bacteria</taxon>
        <taxon>Pseudomonadati</taxon>
        <taxon>Pseudomonadota</taxon>
        <taxon>Gammaproteobacteria</taxon>
        <taxon>SAR86 cluster</taxon>
    </lineage>
</organism>
<comment type="caution">
    <text evidence="1">The sequence shown here is derived from an EMBL/GenBank/DDBJ whole genome shotgun (WGS) entry which is preliminary data.</text>
</comment>
<reference evidence="1" key="1">
    <citation type="submission" date="2020-05" db="EMBL/GenBank/DDBJ databases">
        <title>Sulfur intermediates as new biogeochemical hubs in an aquatic model microbial ecosystem.</title>
        <authorList>
            <person name="Vigneron A."/>
        </authorList>
    </citation>
    <scope>NUCLEOTIDE SEQUENCE</scope>
    <source>
        <strain evidence="1">Bin.250</strain>
    </source>
</reference>
<dbReference type="Proteomes" id="UP000754644">
    <property type="component" value="Unassembled WGS sequence"/>
</dbReference>
<proteinExistence type="predicted"/>
<dbReference type="InterPro" id="IPR029045">
    <property type="entry name" value="ClpP/crotonase-like_dom_sf"/>
</dbReference>
<accession>A0A973A9D3</accession>
<dbReference type="GO" id="GO:0003824">
    <property type="term" value="F:catalytic activity"/>
    <property type="evidence" value="ECO:0007669"/>
    <property type="project" value="UniProtKB-ARBA"/>
</dbReference>